<protein>
    <submittedName>
        <fullName evidence="1">Uncharacterized protein</fullName>
    </submittedName>
</protein>
<reference evidence="1" key="1">
    <citation type="submission" date="2021-02" db="EMBL/GenBank/DDBJ databases">
        <authorList>
            <person name="Nowell W R."/>
        </authorList>
    </citation>
    <scope>NUCLEOTIDE SEQUENCE</scope>
</reference>
<proteinExistence type="predicted"/>
<feature type="non-terminal residue" evidence="1">
    <location>
        <position position="67"/>
    </location>
</feature>
<dbReference type="Proteomes" id="UP000681967">
    <property type="component" value="Unassembled WGS sequence"/>
</dbReference>
<accession>A0A8S2XYS0</accession>
<dbReference type="AlphaFoldDB" id="A0A8S2XYS0"/>
<gene>
    <name evidence="1" type="ORF">BYL167_LOCUS37326</name>
</gene>
<comment type="caution">
    <text evidence="1">The sequence shown here is derived from an EMBL/GenBank/DDBJ whole genome shotgun (WGS) entry which is preliminary data.</text>
</comment>
<organism evidence="1 2">
    <name type="scientific">Rotaria magnacalcarata</name>
    <dbReference type="NCBI Taxonomy" id="392030"/>
    <lineage>
        <taxon>Eukaryota</taxon>
        <taxon>Metazoa</taxon>
        <taxon>Spiralia</taxon>
        <taxon>Gnathifera</taxon>
        <taxon>Rotifera</taxon>
        <taxon>Eurotatoria</taxon>
        <taxon>Bdelloidea</taxon>
        <taxon>Philodinida</taxon>
        <taxon>Philodinidae</taxon>
        <taxon>Rotaria</taxon>
    </lineage>
</organism>
<evidence type="ECO:0000313" key="1">
    <source>
        <dbReference type="EMBL" id="CAF4531516.1"/>
    </source>
</evidence>
<sequence length="67" mass="7352">MTGHAALQLMMAYEEGQLENVSCVVLRMTRPARRSQALVDDKDDTEALALITIIHNYDASLSAMSQG</sequence>
<name>A0A8S2XYS0_9BILA</name>
<dbReference type="EMBL" id="CAJOBH010084197">
    <property type="protein sequence ID" value="CAF4531516.1"/>
    <property type="molecule type" value="Genomic_DNA"/>
</dbReference>
<evidence type="ECO:0000313" key="2">
    <source>
        <dbReference type="Proteomes" id="UP000681967"/>
    </source>
</evidence>